<dbReference type="KEGG" id="lrug:AB8B22_02795"/>
<sequence>MNIEKLICTEIELDGKKYKVVGIKFEKDNIILNVEEVKEVM</sequence>
<accession>A0AB39VI31</accession>
<evidence type="ECO:0008006" key="2">
    <source>
        <dbReference type="Google" id="ProtNLM"/>
    </source>
</evidence>
<name>A0AB39VI31_9FUSO</name>
<protein>
    <recommendedName>
        <fullName evidence="2">Phage protein</fullName>
    </recommendedName>
</protein>
<dbReference type="EMBL" id="CP165644">
    <property type="protein sequence ID" value="XDU67360.1"/>
    <property type="molecule type" value="Genomic_DNA"/>
</dbReference>
<reference evidence="1" key="1">
    <citation type="submission" date="2024-07" db="EMBL/GenBank/DDBJ databases">
        <authorList>
            <person name="Li X.-J."/>
            <person name="Wang X."/>
        </authorList>
    </citation>
    <scope>NUCLEOTIDE SEQUENCE</scope>
    <source>
        <strain evidence="1">HSP-334</strain>
    </source>
</reference>
<organism evidence="1">
    <name type="scientific">Leptotrichia rugosa</name>
    <dbReference type="NCBI Taxonomy" id="3239302"/>
    <lineage>
        <taxon>Bacteria</taxon>
        <taxon>Fusobacteriati</taxon>
        <taxon>Fusobacteriota</taxon>
        <taxon>Fusobacteriia</taxon>
        <taxon>Fusobacteriales</taxon>
        <taxon>Leptotrichiaceae</taxon>
        <taxon>Leptotrichia</taxon>
    </lineage>
</organism>
<dbReference type="AlphaFoldDB" id="A0AB39VI31"/>
<gene>
    <name evidence="1" type="ORF">AB8B22_02795</name>
</gene>
<proteinExistence type="predicted"/>
<dbReference type="RefSeq" id="WP_369711573.1">
    <property type="nucleotide sequence ID" value="NZ_CP165644.1"/>
</dbReference>
<evidence type="ECO:0000313" key="1">
    <source>
        <dbReference type="EMBL" id="XDU67360.1"/>
    </source>
</evidence>